<comment type="caution">
    <text evidence="7">The sequence shown here is derived from an EMBL/GenBank/DDBJ whole genome shotgun (WGS) entry which is preliminary data.</text>
</comment>
<dbReference type="PANTHER" id="PTHR42973">
    <property type="entry name" value="BINDING OXIDOREDUCTASE, PUTATIVE (AFU_ORTHOLOGUE AFUA_1G17690)-RELATED"/>
    <property type="match status" value="1"/>
</dbReference>
<accession>A0A9W9CV22</accession>
<dbReference type="Pfam" id="PF01565">
    <property type="entry name" value="FAD_binding_4"/>
    <property type="match status" value="1"/>
</dbReference>
<dbReference type="InterPro" id="IPR016166">
    <property type="entry name" value="FAD-bd_PCMH"/>
</dbReference>
<evidence type="ECO:0000256" key="3">
    <source>
        <dbReference type="ARBA" id="ARBA00022630"/>
    </source>
</evidence>
<dbReference type="EMBL" id="JAPEVB010000005">
    <property type="protein sequence ID" value="KAJ4388127.1"/>
    <property type="molecule type" value="Genomic_DNA"/>
</dbReference>
<sequence length="497" mass="53172">MQGPNGRNSISDASSIQAPFFANQSCDPFTSPEVSCHYGNYVRYAVNVSTPDDVAATIAFAKEHNIRFVIRNTGHDYLGRSTGAGAISVWTHYLKDINFLDWDDVNYTGKAVKVGAGVQGYEVLSAAKDEGLVVLTGECPSVGIAGGYTQGGGHSALATSFGLLADNTLQFEVITADGRFVTASPSENPDLYWALSGEGAGNYAVVYSMTVKAHPDAYVGGAIIEISSAGVSNDTFYKSVHAFFSGLTAMIDGGSMIIAVLTPTSLQVGPVTAYNKTAAEVETTLNPFLNALTNLNITYSVNYTESATYYDHYISYFGPVPEGKFGLVGVAQYGGRLIPGSTFDGNTTAWVETLRFILDLGAGNVTFVATDVSRFAGNGKNAVLSAWRGDSGPVIHSFPSTPWSFDPSEWGQMLAYQKIMTNTIIPALEAVTPGSGAYMNEADFLQPNFQQVFYGSQYERLLEIKNKHDPDSVFYATKGVGSEAWTVAKDGHMCTAR</sequence>
<keyword evidence="5" id="KW-0560">Oxidoreductase</keyword>
<keyword evidence="3" id="KW-0285">Flavoprotein</keyword>
<dbReference type="InterPro" id="IPR016169">
    <property type="entry name" value="FAD-bd_PCMH_sub2"/>
</dbReference>
<dbReference type="InterPro" id="IPR036318">
    <property type="entry name" value="FAD-bd_PCMH-like_sf"/>
</dbReference>
<reference evidence="7" key="1">
    <citation type="submission" date="2022-10" db="EMBL/GenBank/DDBJ databases">
        <title>Tapping the CABI collections for fungal endophytes: first genome assemblies for Collariella, Neodidymelliopsis, Ascochyta clinopodiicola, Didymella pomorum, Didymosphaeria variabile, Neocosmospora piperis and Neocucurbitaria cava.</title>
        <authorList>
            <person name="Hill R."/>
        </authorList>
    </citation>
    <scope>NUCLEOTIDE SEQUENCE</scope>
    <source>
        <strain evidence="7">IMI 355082</strain>
    </source>
</reference>
<evidence type="ECO:0000256" key="2">
    <source>
        <dbReference type="ARBA" id="ARBA00005466"/>
    </source>
</evidence>
<dbReference type="GO" id="GO:0016491">
    <property type="term" value="F:oxidoreductase activity"/>
    <property type="evidence" value="ECO:0007669"/>
    <property type="project" value="UniProtKB-KW"/>
</dbReference>
<proteinExistence type="inferred from homology"/>
<protein>
    <recommendedName>
        <fullName evidence="6">FAD-binding PCMH-type domain-containing protein</fullName>
    </recommendedName>
</protein>
<dbReference type="AlphaFoldDB" id="A0A9W9CV22"/>
<gene>
    <name evidence="7" type="ORF">N0V93_008732</name>
</gene>
<comment type="similarity">
    <text evidence="2">Belongs to the oxygen-dependent FAD-linked oxidoreductase family.</text>
</comment>
<dbReference type="InterPro" id="IPR006094">
    <property type="entry name" value="Oxid_FAD_bind_N"/>
</dbReference>
<dbReference type="InterPro" id="IPR012951">
    <property type="entry name" value="BBE"/>
</dbReference>
<dbReference type="Gene3D" id="3.30.465.10">
    <property type="match status" value="2"/>
</dbReference>
<dbReference type="PANTHER" id="PTHR42973:SF39">
    <property type="entry name" value="FAD-BINDING PCMH-TYPE DOMAIN-CONTAINING PROTEIN"/>
    <property type="match status" value="1"/>
</dbReference>
<evidence type="ECO:0000313" key="7">
    <source>
        <dbReference type="EMBL" id="KAJ4388127.1"/>
    </source>
</evidence>
<keyword evidence="8" id="KW-1185">Reference proteome</keyword>
<keyword evidence="4" id="KW-0274">FAD</keyword>
<dbReference type="SUPFAM" id="SSF56176">
    <property type="entry name" value="FAD-binding/transporter-associated domain-like"/>
    <property type="match status" value="1"/>
</dbReference>
<feature type="domain" description="FAD-binding PCMH-type" evidence="6">
    <location>
        <begin position="37"/>
        <end position="216"/>
    </location>
</feature>
<evidence type="ECO:0000256" key="1">
    <source>
        <dbReference type="ARBA" id="ARBA00001974"/>
    </source>
</evidence>
<comment type="cofactor">
    <cofactor evidence="1">
        <name>FAD</name>
        <dbReference type="ChEBI" id="CHEBI:57692"/>
    </cofactor>
</comment>
<evidence type="ECO:0000256" key="4">
    <source>
        <dbReference type="ARBA" id="ARBA00022827"/>
    </source>
</evidence>
<dbReference type="Pfam" id="PF08031">
    <property type="entry name" value="BBE"/>
    <property type="match status" value="1"/>
</dbReference>
<organism evidence="7 8">
    <name type="scientific">Gnomoniopsis smithogilvyi</name>
    <dbReference type="NCBI Taxonomy" id="1191159"/>
    <lineage>
        <taxon>Eukaryota</taxon>
        <taxon>Fungi</taxon>
        <taxon>Dikarya</taxon>
        <taxon>Ascomycota</taxon>
        <taxon>Pezizomycotina</taxon>
        <taxon>Sordariomycetes</taxon>
        <taxon>Sordariomycetidae</taxon>
        <taxon>Diaporthales</taxon>
        <taxon>Gnomoniaceae</taxon>
        <taxon>Gnomoniopsis</taxon>
    </lineage>
</organism>
<evidence type="ECO:0000313" key="8">
    <source>
        <dbReference type="Proteomes" id="UP001140453"/>
    </source>
</evidence>
<evidence type="ECO:0000256" key="5">
    <source>
        <dbReference type="ARBA" id="ARBA00023002"/>
    </source>
</evidence>
<dbReference type="InterPro" id="IPR050416">
    <property type="entry name" value="FAD-linked_Oxidoreductase"/>
</dbReference>
<name>A0A9W9CV22_9PEZI</name>
<dbReference type="PROSITE" id="PS51387">
    <property type="entry name" value="FAD_PCMH"/>
    <property type="match status" value="1"/>
</dbReference>
<evidence type="ECO:0000259" key="6">
    <source>
        <dbReference type="PROSITE" id="PS51387"/>
    </source>
</evidence>
<dbReference type="Proteomes" id="UP001140453">
    <property type="component" value="Unassembled WGS sequence"/>
</dbReference>
<dbReference type="GO" id="GO:0071949">
    <property type="term" value="F:FAD binding"/>
    <property type="evidence" value="ECO:0007669"/>
    <property type="project" value="InterPro"/>
</dbReference>
<dbReference type="OrthoDB" id="9983560at2759"/>